<dbReference type="GO" id="GO:0005886">
    <property type="term" value="C:plasma membrane"/>
    <property type="evidence" value="ECO:0007669"/>
    <property type="project" value="TreeGrafter"/>
</dbReference>
<gene>
    <name evidence="14" type="ORF">HNQ68_000027</name>
</gene>
<dbReference type="InterPro" id="IPR003660">
    <property type="entry name" value="HAMP_dom"/>
</dbReference>
<feature type="transmembrane region" description="Helical" evidence="11">
    <location>
        <begin position="20"/>
        <end position="43"/>
    </location>
</feature>
<dbReference type="GO" id="GO:0004673">
    <property type="term" value="F:protein histidine kinase activity"/>
    <property type="evidence" value="ECO:0007669"/>
    <property type="project" value="UniProtKB-EC"/>
</dbReference>
<comment type="subcellular location">
    <subcellularLocation>
        <location evidence="2">Membrane</location>
    </subcellularLocation>
</comment>
<keyword evidence="4" id="KW-0597">Phosphoprotein</keyword>
<keyword evidence="15" id="KW-1185">Reference proteome</keyword>
<dbReference type="InterPro" id="IPR004358">
    <property type="entry name" value="Sig_transdc_His_kin-like_C"/>
</dbReference>
<evidence type="ECO:0000256" key="2">
    <source>
        <dbReference type="ARBA" id="ARBA00004370"/>
    </source>
</evidence>
<name>A0A7W8AHR4_9HYPH</name>
<evidence type="ECO:0000256" key="6">
    <source>
        <dbReference type="ARBA" id="ARBA00022692"/>
    </source>
</evidence>
<dbReference type="Pfam" id="PF02518">
    <property type="entry name" value="HATPase_c"/>
    <property type="match status" value="1"/>
</dbReference>
<dbReference type="SUPFAM" id="SSF55874">
    <property type="entry name" value="ATPase domain of HSP90 chaperone/DNA topoisomerase II/histidine kinase"/>
    <property type="match status" value="1"/>
</dbReference>
<dbReference type="PANTHER" id="PTHR45436:SF5">
    <property type="entry name" value="SENSOR HISTIDINE KINASE TRCS"/>
    <property type="match status" value="1"/>
</dbReference>
<evidence type="ECO:0000313" key="15">
    <source>
        <dbReference type="Proteomes" id="UP000531231"/>
    </source>
</evidence>
<dbReference type="InterPro" id="IPR050428">
    <property type="entry name" value="TCS_sensor_his_kinase"/>
</dbReference>
<evidence type="ECO:0000259" key="13">
    <source>
        <dbReference type="PROSITE" id="PS50885"/>
    </source>
</evidence>
<dbReference type="AlphaFoldDB" id="A0A7W8AHR4"/>
<dbReference type="InterPro" id="IPR036890">
    <property type="entry name" value="HATPase_C_sf"/>
</dbReference>
<feature type="transmembrane region" description="Helical" evidence="11">
    <location>
        <begin position="183"/>
        <end position="206"/>
    </location>
</feature>
<comment type="caution">
    <text evidence="14">The sequence shown here is derived from an EMBL/GenBank/DDBJ whole genome shotgun (WGS) entry which is preliminary data.</text>
</comment>
<keyword evidence="9" id="KW-0902">Two-component regulatory system</keyword>
<comment type="catalytic activity">
    <reaction evidence="1">
        <text>ATP + protein L-histidine = ADP + protein N-phospho-L-histidine.</text>
        <dbReference type="EC" id="2.7.13.3"/>
    </reaction>
</comment>
<evidence type="ECO:0000256" key="10">
    <source>
        <dbReference type="ARBA" id="ARBA00023136"/>
    </source>
</evidence>
<evidence type="ECO:0000256" key="1">
    <source>
        <dbReference type="ARBA" id="ARBA00000085"/>
    </source>
</evidence>
<keyword evidence="7 14" id="KW-0418">Kinase</keyword>
<reference evidence="14 15" key="1">
    <citation type="submission" date="2020-08" db="EMBL/GenBank/DDBJ databases">
        <title>Genomic Encyclopedia of Type Strains, Phase IV (KMG-IV): sequencing the most valuable type-strain genomes for metagenomic binning, comparative biology and taxonomic classification.</title>
        <authorList>
            <person name="Goeker M."/>
        </authorList>
    </citation>
    <scope>NUCLEOTIDE SEQUENCE [LARGE SCALE GENOMIC DNA]</scope>
    <source>
        <strain evidence="14 15">DSM 25620</strain>
    </source>
</reference>
<evidence type="ECO:0000256" key="5">
    <source>
        <dbReference type="ARBA" id="ARBA00022679"/>
    </source>
</evidence>
<dbReference type="Gene3D" id="1.10.287.130">
    <property type="match status" value="1"/>
</dbReference>
<evidence type="ECO:0000256" key="4">
    <source>
        <dbReference type="ARBA" id="ARBA00022553"/>
    </source>
</evidence>
<dbReference type="Proteomes" id="UP000531231">
    <property type="component" value="Unassembled WGS sequence"/>
</dbReference>
<proteinExistence type="predicted"/>
<keyword evidence="5" id="KW-0808">Transferase</keyword>
<dbReference type="PROSITE" id="PS50109">
    <property type="entry name" value="HIS_KIN"/>
    <property type="match status" value="1"/>
</dbReference>
<evidence type="ECO:0000256" key="9">
    <source>
        <dbReference type="ARBA" id="ARBA00023012"/>
    </source>
</evidence>
<accession>A0A7W8AHR4</accession>
<evidence type="ECO:0000256" key="7">
    <source>
        <dbReference type="ARBA" id="ARBA00022777"/>
    </source>
</evidence>
<feature type="domain" description="Histidine kinase" evidence="12">
    <location>
        <begin position="262"/>
        <end position="470"/>
    </location>
</feature>
<protein>
    <recommendedName>
        <fullName evidence="3">histidine kinase</fullName>
        <ecNumber evidence="3">2.7.13.3</ecNumber>
    </recommendedName>
</protein>
<organism evidence="14 15">
    <name type="scientific">Pseudochrobactrum saccharolyticum</name>
    <dbReference type="NCBI Taxonomy" id="354352"/>
    <lineage>
        <taxon>Bacteria</taxon>
        <taxon>Pseudomonadati</taxon>
        <taxon>Pseudomonadota</taxon>
        <taxon>Alphaproteobacteria</taxon>
        <taxon>Hyphomicrobiales</taxon>
        <taxon>Brucellaceae</taxon>
        <taxon>Pseudochrobactrum</taxon>
    </lineage>
</organism>
<feature type="domain" description="HAMP" evidence="13">
    <location>
        <begin position="203"/>
        <end position="254"/>
    </location>
</feature>
<dbReference type="InterPro" id="IPR003594">
    <property type="entry name" value="HATPase_dom"/>
</dbReference>
<dbReference type="EMBL" id="JACHIL010000001">
    <property type="protein sequence ID" value="MBB5089515.1"/>
    <property type="molecule type" value="Genomic_DNA"/>
</dbReference>
<keyword evidence="8 11" id="KW-1133">Transmembrane helix</keyword>
<evidence type="ECO:0000256" key="11">
    <source>
        <dbReference type="SAM" id="Phobius"/>
    </source>
</evidence>
<evidence type="ECO:0000259" key="12">
    <source>
        <dbReference type="PROSITE" id="PS50109"/>
    </source>
</evidence>
<keyword evidence="10 11" id="KW-0472">Membrane</keyword>
<sequence length="471" mass="51400">MPLFSGKVFALGLRSLALRVVTLSTLWVIIALVVVATLIQSLYRDAAERSFQSLLSAHLYSLVGAVSLTPEGELYGKPELGEIRYASADSGWYWSVDPVSASVRGHLGSVSLGSKIIPVKSVSEAPFDQSFMRSYVVQTSTGEDLSVVETEVVLDSTDKIARFRVMGNLNEVKEEISDFRNRLYIYLGLFGLGSILINAAIILFGLRPLDHVRRTLADIREGRSNRVDADLPLEIAPLAQEMNALIENNHRIVERSRTQVGNLAHSLKTPLSVLMNEGRNIGGRQGQLVIEQSDAMQVQIQHYLQRARVAAQRDSVVFRAPVTPVLERMIRVTAKLNPHLKVTFSNQFPAAIFAGEKEDLEEIVGNIMENAAKWGRSKIHLSLRAAQKPDAGEGASNQFEILIEDDGEGLPADKMAEALKRGKRIDESKPGTGLGLAIVQDTVREYGGTLGLSKASLGGLAVQITLPAVLS</sequence>
<keyword evidence="6 11" id="KW-0812">Transmembrane</keyword>
<dbReference type="EC" id="2.7.13.3" evidence="3"/>
<dbReference type="PROSITE" id="PS50885">
    <property type="entry name" value="HAMP"/>
    <property type="match status" value="1"/>
</dbReference>
<dbReference type="PRINTS" id="PR00344">
    <property type="entry name" value="BCTRLSENSOR"/>
</dbReference>
<dbReference type="SMART" id="SM00387">
    <property type="entry name" value="HATPase_c"/>
    <property type="match status" value="1"/>
</dbReference>
<dbReference type="Gene3D" id="3.30.565.10">
    <property type="entry name" value="Histidine kinase-like ATPase, C-terminal domain"/>
    <property type="match status" value="1"/>
</dbReference>
<evidence type="ECO:0000256" key="3">
    <source>
        <dbReference type="ARBA" id="ARBA00012438"/>
    </source>
</evidence>
<dbReference type="InterPro" id="IPR005467">
    <property type="entry name" value="His_kinase_dom"/>
</dbReference>
<evidence type="ECO:0000313" key="14">
    <source>
        <dbReference type="EMBL" id="MBB5089515.1"/>
    </source>
</evidence>
<dbReference type="PANTHER" id="PTHR45436">
    <property type="entry name" value="SENSOR HISTIDINE KINASE YKOH"/>
    <property type="match status" value="1"/>
</dbReference>
<evidence type="ECO:0000256" key="8">
    <source>
        <dbReference type="ARBA" id="ARBA00022989"/>
    </source>
</evidence>
<dbReference type="GO" id="GO:0000160">
    <property type="term" value="P:phosphorelay signal transduction system"/>
    <property type="evidence" value="ECO:0007669"/>
    <property type="project" value="UniProtKB-KW"/>
</dbReference>